<comment type="subcellular location">
    <subcellularLocation>
        <location evidence="1">Membrane</location>
        <topology evidence="1">Multi-pass membrane protein</topology>
    </subcellularLocation>
</comment>
<evidence type="ECO:0000256" key="12">
    <source>
        <dbReference type="ARBA" id="ARBA00049638"/>
    </source>
</evidence>
<comment type="function">
    <text evidence="12">Glutamate-gated receptor that probably acts as a non-selective cation channel. May be involved in light-signal transduction and calcium homeostasis via the regulation of calcium influx into cells.</text>
</comment>
<evidence type="ECO:0000256" key="5">
    <source>
        <dbReference type="ARBA" id="ARBA00022989"/>
    </source>
</evidence>
<keyword evidence="6" id="KW-0406">Ion transport</keyword>
<keyword evidence="4 14" id="KW-0812">Transmembrane</keyword>
<dbReference type="SUPFAM" id="SSF53850">
    <property type="entry name" value="Periplasmic binding protein-like II"/>
    <property type="match status" value="1"/>
</dbReference>
<feature type="compositionally biased region" description="Basic and acidic residues" evidence="13">
    <location>
        <begin position="689"/>
        <end position="702"/>
    </location>
</feature>
<dbReference type="GO" id="GO:0015276">
    <property type="term" value="F:ligand-gated monoatomic ion channel activity"/>
    <property type="evidence" value="ECO:0007669"/>
    <property type="project" value="InterPro"/>
</dbReference>
<feature type="domain" description="Ionotropic glutamate receptor C-terminal" evidence="15">
    <location>
        <begin position="378"/>
        <end position="580"/>
    </location>
</feature>
<dbReference type="FunFam" id="3.40.50.2300:FF:000081">
    <property type="entry name" value="Glutamate receptor"/>
    <property type="match status" value="1"/>
</dbReference>
<proteinExistence type="predicted"/>
<comment type="caution">
    <text evidence="16">The sequence shown here is derived from an EMBL/GenBank/DDBJ whole genome shotgun (WGS) entry which is preliminary data.</text>
</comment>
<evidence type="ECO:0000313" key="16">
    <source>
        <dbReference type="EMBL" id="KAK2969962.1"/>
    </source>
</evidence>
<evidence type="ECO:0000256" key="2">
    <source>
        <dbReference type="ARBA" id="ARBA00011095"/>
    </source>
</evidence>
<dbReference type="InterPro" id="IPR028082">
    <property type="entry name" value="Peripla_BP_I"/>
</dbReference>
<keyword evidence="5 14" id="KW-1133">Transmembrane helix</keyword>
<gene>
    <name evidence="16" type="ORF">RJ640_008302</name>
</gene>
<keyword evidence="9" id="KW-0325">Glycoprotein</keyword>
<evidence type="ECO:0000256" key="1">
    <source>
        <dbReference type="ARBA" id="ARBA00004141"/>
    </source>
</evidence>
<evidence type="ECO:0000259" key="15">
    <source>
        <dbReference type="SMART" id="SM00079"/>
    </source>
</evidence>
<evidence type="ECO:0000256" key="6">
    <source>
        <dbReference type="ARBA" id="ARBA00023065"/>
    </source>
</evidence>
<dbReference type="InterPro" id="IPR044440">
    <property type="entry name" value="GABAb_receptor_plant_PBP1"/>
</dbReference>
<dbReference type="InterPro" id="IPR001320">
    <property type="entry name" value="Iontro_rcpt_C"/>
</dbReference>
<evidence type="ECO:0000256" key="11">
    <source>
        <dbReference type="ARBA" id="ARBA00023303"/>
    </source>
</evidence>
<dbReference type="SMART" id="SM00079">
    <property type="entry name" value="PBPe"/>
    <property type="match status" value="1"/>
</dbReference>
<keyword evidence="10" id="KW-1071">Ligand-gated ion channel</keyword>
<name>A0AA88UC83_9ASTE</name>
<sequence>MALSDFYSAHRNYTTKLVLHVSDSRGNVIDAATSALSLLKDERVDAIIGPQKSVQANFVMDLGERAHVPIISFSATSPSLLPQPPNYFLQTAQSDDTQVGAIAAIIKSFQWKDIVMIFEDTVYGKGIVPYLANALQDIDARFSYRSVFPLSASDDFILKELYKMMTMQTRVFVVQLSHSLAARLFLNAKEIGMMNKGYAWILTSGLTDIYTSMEPNVKEAMQGVLGVKHQIPQPVKQGKTSIVGIWAYDTLWALAMAAEKVGVKEPVAFDTTRTMNSTNVFSFKTSQTGPKLLKAMLETRFKGLGGDFRLIKGRVLPSPFQIINVIEKEEEIGIWTLSQGILWKTSNSTSTKNLRGIIWPGESDDDPKGWEVPTSGKKLRIGVPVKSGFTEFVKVDWDPRTNLPNVSGYAIKVFESVMKALPYDVPREYVPFVKTDYTSGGSYYNDLVYQVYLQKLDAAAGDITITANRSLYVDFTLPYAEGGVSMVVPVSYEDGNNKWTFLKPLRRDLWVTSIGFFILTGFAVWVLEHRINVAFRGPPSQHVGMMLWFPFSTLVFPRGSPLVSDVSRAIIKIIEGNMSGYIPTCTGPKNTVASNNIRLESFAGLFGITGGVTVTCLLLFLVIYLLKNKDLLQRSSLWLSLCAMCKHFDQRDVSSYPFSRNNDSQDLELQDISVSSHFGGSPALPRSSHSSDSRTEVEGRDVNDETIHCSSEDILRKKEGQKMTAPMEMLCNNGLKGNV</sequence>
<evidence type="ECO:0000256" key="4">
    <source>
        <dbReference type="ARBA" id="ARBA00022692"/>
    </source>
</evidence>
<dbReference type="EMBL" id="JAVXUO010002762">
    <property type="protein sequence ID" value="KAK2969962.1"/>
    <property type="molecule type" value="Genomic_DNA"/>
</dbReference>
<dbReference type="GO" id="GO:0016020">
    <property type="term" value="C:membrane"/>
    <property type="evidence" value="ECO:0007669"/>
    <property type="project" value="UniProtKB-SubCell"/>
</dbReference>
<dbReference type="Proteomes" id="UP001187471">
    <property type="component" value="Unassembled WGS sequence"/>
</dbReference>
<evidence type="ECO:0000256" key="14">
    <source>
        <dbReference type="SAM" id="Phobius"/>
    </source>
</evidence>
<keyword evidence="17" id="KW-1185">Reference proteome</keyword>
<evidence type="ECO:0000256" key="10">
    <source>
        <dbReference type="ARBA" id="ARBA00023286"/>
    </source>
</evidence>
<dbReference type="InterPro" id="IPR001828">
    <property type="entry name" value="ANF_lig-bd_rcpt"/>
</dbReference>
<keyword evidence="8" id="KW-0675">Receptor</keyword>
<evidence type="ECO:0000313" key="17">
    <source>
        <dbReference type="Proteomes" id="UP001187471"/>
    </source>
</evidence>
<reference evidence="16" key="1">
    <citation type="submission" date="2022-12" db="EMBL/GenBank/DDBJ databases">
        <title>Draft genome assemblies for two species of Escallonia (Escalloniales).</title>
        <authorList>
            <person name="Chanderbali A."/>
            <person name="Dervinis C."/>
            <person name="Anghel I."/>
            <person name="Soltis D."/>
            <person name="Soltis P."/>
            <person name="Zapata F."/>
        </authorList>
    </citation>
    <scope>NUCLEOTIDE SEQUENCE</scope>
    <source>
        <strain evidence="16">UCBG92.1500</strain>
        <tissue evidence="16">Leaf</tissue>
    </source>
</reference>
<comment type="subunit">
    <text evidence="2">May form heteromers.</text>
</comment>
<evidence type="ECO:0000256" key="7">
    <source>
        <dbReference type="ARBA" id="ARBA00023136"/>
    </source>
</evidence>
<dbReference type="InterPro" id="IPR015683">
    <property type="entry name" value="Ionotropic_Glu_rcpt"/>
</dbReference>
<accession>A0AA88UC83</accession>
<feature type="region of interest" description="Disordered" evidence="13">
    <location>
        <begin position="678"/>
        <end position="702"/>
    </location>
</feature>
<evidence type="ECO:0000256" key="9">
    <source>
        <dbReference type="ARBA" id="ARBA00023180"/>
    </source>
</evidence>
<dbReference type="Pfam" id="PF01094">
    <property type="entry name" value="ANF_receptor"/>
    <property type="match status" value="1"/>
</dbReference>
<feature type="transmembrane region" description="Helical" evidence="14">
    <location>
        <begin position="602"/>
        <end position="626"/>
    </location>
</feature>
<evidence type="ECO:0000256" key="13">
    <source>
        <dbReference type="SAM" id="MobiDB-lite"/>
    </source>
</evidence>
<dbReference type="PANTHER" id="PTHR34836">
    <property type="entry name" value="OS06G0188250 PROTEIN"/>
    <property type="match status" value="1"/>
</dbReference>
<dbReference type="Pfam" id="PF10613">
    <property type="entry name" value="Lig_chan-Glu_bd"/>
    <property type="match status" value="1"/>
</dbReference>
<dbReference type="Pfam" id="PF00060">
    <property type="entry name" value="Lig_chan"/>
    <property type="match status" value="1"/>
</dbReference>
<dbReference type="SUPFAM" id="SSF53822">
    <property type="entry name" value="Periplasmic binding protein-like I"/>
    <property type="match status" value="1"/>
</dbReference>
<keyword evidence="11" id="KW-0407">Ion channel</keyword>
<dbReference type="AlphaFoldDB" id="A0AA88UC83"/>
<dbReference type="FunFam" id="3.40.190.10:FF:000103">
    <property type="entry name" value="Glutamate receptor"/>
    <property type="match status" value="1"/>
</dbReference>
<dbReference type="Gene3D" id="3.40.190.10">
    <property type="entry name" value="Periplasmic binding protein-like II"/>
    <property type="match status" value="1"/>
</dbReference>
<feature type="transmembrane region" description="Helical" evidence="14">
    <location>
        <begin position="509"/>
        <end position="527"/>
    </location>
</feature>
<evidence type="ECO:0000256" key="3">
    <source>
        <dbReference type="ARBA" id="ARBA00022448"/>
    </source>
</evidence>
<dbReference type="PANTHER" id="PTHR34836:SF1">
    <property type="entry name" value="OS09G0428600 PROTEIN"/>
    <property type="match status" value="1"/>
</dbReference>
<organism evidence="16 17">
    <name type="scientific">Escallonia rubra</name>
    <dbReference type="NCBI Taxonomy" id="112253"/>
    <lineage>
        <taxon>Eukaryota</taxon>
        <taxon>Viridiplantae</taxon>
        <taxon>Streptophyta</taxon>
        <taxon>Embryophyta</taxon>
        <taxon>Tracheophyta</taxon>
        <taxon>Spermatophyta</taxon>
        <taxon>Magnoliopsida</taxon>
        <taxon>eudicotyledons</taxon>
        <taxon>Gunneridae</taxon>
        <taxon>Pentapetalae</taxon>
        <taxon>asterids</taxon>
        <taxon>campanulids</taxon>
        <taxon>Escalloniales</taxon>
        <taxon>Escalloniaceae</taxon>
        <taxon>Escallonia</taxon>
    </lineage>
</organism>
<dbReference type="CDD" id="cd19990">
    <property type="entry name" value="PBP1_GABAb_receptor_plant"/>
    <property type="match status" value="1"/>
</dbReference>
<protein>
    <recommendedName>
        <fullName evidence="15">Ionotropic glutamate receptor C-terminal domain-containing protein</fullName>
    </recommendedName>
</protein>
<keyword evidence="7 14" id="KW-0472">Membrane</keyword>
<dbReference type="Gene3D" id="1.10.287.70">
    <property type="match status" value="1"/>
</dbReference>
<dbReference type="InterPro" id="IPR019594">
    <property type="entry name" value="Glu/Gly-bd"/>
</dbReference>
<dbReference type="Gene3D" id="3.40.50.2300">
    <property type="match status" value="3"/>
</dbReference>
<evidence type="ECO:0000256" key="8">
    <source>
        <dbReference type="ARBA" id="ARBA00023170"/>
    </source>
</evidence>
<keyword evidence="3" id="KW-0813">Transport</keyword>